<evidence type="ECO:0000256" key="9">
    <source>
        <dbReference type="ARBA" id="ARBA00023170"/>
    </source>
</evidence>
<dbReference type="SUPFAM" id="SSF52200">
    <property type="entry name" value="Toll/Interleukin receptor TIR domain"/>
    <property type="match status" value="1"/>
</dbReference>
<dbReference type="Pfam" id="PF13855">
    <property type="entry name" value="LRR_8"/>
    <property type="match status" value="2"/>
</dbReference>
<evidence type="ECO:0000256" key="5">
    <source>
        <dbReference type="ARBA" id="ARBA00022729"/>
    </source>
</evidence>
<evidence type="ECO:0000256" key="10">
    <source>
        <dbReference type="ARBA" id="ARBA00023180"/>
    </source>
</evidence>
<dbReference type="PIRSF" id="PIRSF037595">
    <property type="entry name" value="Toll-like_receptor"/>
    <property type="match status" value="1"/>
</dbReference>
<dbReference type="PRINTS" id="PR00019">
    <property type="entry name" value="LEURICHRPT"/>
</dbReference>
<evidence type="ECO:0000256" key="7">
    <source>
        <dbReference type="ARBA" id="ARBA00022989"/>
    </source>
</evidence>
<evidence type="ECO:0000256" key="2">
    <source>
        <dbReference type="ARBA" id="ARBA00009634"/>
    </source>
</evidence>
<dbReference type="GO" id="GO:0005886">
    <property type="term" value="C:plasma membrane"/>
    <property type="evidence" value="ECO:0007669"/>
    <property type="project" value="TreeGrafter"/>
</dbReference>
<gene>
    <name evidence="14" type="ORF">CUNI_LOCUS22212</name>
</gene>
<dbReference type="GO" id="GO:0006955">
    <property type="term" value="P:immune response"/>
    <property type="evidence" value="ECO:0007669"/>
    <property type="project" value="InterPro"/>
</dbReference>
<evidence type="ECO:0000313" key="14">
    <source>
        <dbReference type="EMBL" id="CAG5136654.1"/>
    </source>
</evidence>
<sequence length="771" mass="87582">MTRLHATIPVLLALYILTTLKTGRCALFTLRDVSYSVCLNNTADRNLYQSHVRHRCDVKGTIANCSDRGFFTVPSDLPSNITDLLFSYNNIDSVQGKALSGYYNLRCLDLSYNNISILLNTSFWNLTQLEVLDLSNNKLALYTPVQSLDYTQLSLQPGFLVPLVGLQVFDFSVNEQQCLFDLVPLLRSITHSDLKVLRMQNIVNSYMPCVTVSEIFASVLPRSLRELVFSSNSLAVIRHKVIASLPENLTILDISDNRLAFGTYLKNFSKLENLKVLKLNGGDLSFSLPTAYPSQEGKTCSRSELSTSQSTEMESSTNGTILKLPRNLKSVEIKIAGWSYSLTDFNIDPNNSLTTFTLNGNNIPNLVGNLTGLNHLKELELVNCNVRFISDHFFCNFPSLKKLDLSMNIFGHILSNKTKQSPFKCLKNLKQLNVSFALIITISKVALAGLDSLEELHMQSNPMYYFTPDISHMRNLRFINFSFTEVARLSSHVTRALDSIIRNRKRPITIDFGEAPIHCDCVNLDFLGWLVTAKIDLTNQNNKCVFDDSSEQRVADGFLDMHQTLKRQCTPRTGLFIGVFAATFLIVLVITASIIYRFRWKLRYLYYSAYLSLKSTENQTDKLNRFEYDVFISYVSEDQTFVMKTLYPKLQAAGLKVHVHCLHFLAGQPIGSNIVDAIQNSRYTLVVLTRELLDSVWCKFELQMANMEQVHTGRPVLVFLLMENLTKKELGTELLYHIQNSTYIMYPDSTVQPNEQQINIFWTKLVSDLRS</sequence>
<feature type="chain" id="PRO_5035862196" description="TIR domain-containing protein" evidence="12">
    <location>
        <begin position="26"/>
        <end position="771"/>
    </location>
</feature>
<name>A0A8S4A5W8_9EUPU</name>
<keyword evidence="10" id="KW-0325">Glycoprotein</keyword>
<dbReference type="InterPro" id="IPR032675">
    <property type="entry name" value="LRR_dom_sf"/>
</dbReference>
<dbReference type="InterPro" id="IPR003591">
    <property type="entry name" value="Leu-rich_rpt_typical-subtyp"/>
</dbReference>
<dbReference type="InterPro" id="IPR035897">
    <property type="entry name" value="Toll_tir_struct_dom_sf"/>
</dbReference>
<dbReference type="GO" id="GO:0004888">
    <property type="term" value="F:transmembrane signaling receptor activity"/>
    <property type="evidence" value="ECO:0007669"/>
    <property type="project" value="InterPro"/>
</dbReference>
<dbReference type="GO" id="GO:0002224">
    <property type="term" value="P:toll-like receptor signaling pathway"/>
    <property type="evidence" value="ECO:0007669"/>
    <property type="project" value="InterPro"/>
</dbReference>
<keyword evidence="4 11" id="KW-0812">Transmembrane</keyword>
<reference evidence="14" key="1">
    <citation type="submission" date="2021-04" db="EMBL/GenBank/DDBJ databases">
        <authorList>
            <consortium name="Molecular Ecology Group"/>
        </authorList>
    </citation>
    <scope>NUCLEOTIDE SEQUENCE</scope>
</reference>
<dbReference type="PROSITE" id="PS51450">
    <property type="entry name" value="LRR"/>
    <property type="match status" value="1"/>
</dbReference>
<accession>A0A8S4A5W8</accession>
<evidence type="ECO:0000259" key="13">
    <source>
        <dbReference type="PROSITE" id="PS50104"/>
    </source>
</evidence>
<keyword evidence="6" id="KW-0677">Repeat</keyword>
<dbReference type="InterPro" id="IPR000157">
    <property type="entry name" value="TIR_dom"/>
</dbReference>
<dbReference type="SMART" id="SM00369">
    <property type="entry name" value="LRR_TYP"/>
    <property type="match status" value="7"/>
</dbReference>
<protein>
    <recommendedName>
        <fullName evidence="13">TIR domain-containing protein</fullName>
    </recommendedName>
</protein>
<feature type="domain" description="TIR" evidence="13">
    <location>
        <begin position="626"/>
        <end position="769"/>
    </location>
</feature>
<evidence type="ECO:0000256" key="8">
    <source>
        <dbReference type="ARBA" id="ARBA00023136"/>
    </source>
</evidence>
<dbReference type="AlphaFoldDB" id="A0A8S4A5W8"/>
<keyword evidence="8 11" id="KW-0472">Membrane</keyword>
<dbReference type="EMBL" id="CAJHNH020008554">
    <property type="protein sequence ID" value="CAG5136654.1"/>
    <property type="molecule type" value="Genomic_DNA"/>
</dbReference>
<evidence type="ECO:0000256" key="11">
    <source>
        <dbReference type="SAM" id="Phobius"/>
    </source>
</evidence>
<evidence type="ECO:0000256" key="4">
    <source>
        <dbReference type="ARBA" id="ARBA00022692"/>
    </source>
</evidence>
<proteinExistence type="inferred from homology"/>
<comment type="caution">
    <text evidence="14">The sequence shown here is derived from an EMBL/GenBank/DDBJ whole genome shotgun (WGS) entry which is preliminary data.</text>
</comment>
<evidence type="ECO:0000256" key="3">
    <source>
        <dbReference type="ARBA" id="ARBA00022614"/>
    </source>
</evidence>
<dbReference type="SMART" id="SM00255">
    <property type="entry name" value="TIR"/>
    <property type="match status" value="1"/>
</dbReference>
<keyword evidence="5 12" id="KW-0732">Signal</keyword>
<keyword evidence="15" id="KW-1185">Reference proteome</keyword>
<dbReference type="Proteomes" id="UP000678393">
    <property type="component" value="Unassembled WGS sequence"/>
</dbReference>
<comment type="similarity">
    <text evidence="2">Belongs to the Toll-like receptor family.</text>
</comment>
<keyword evidence="7 11" id="KW-1133">Transmembrane helix</keyword>
<evidence type="ECO:0000256" key="12">
    <source>
        <dbReference type="SAM" id="SignalP"/>
    </source>
</evidence>
<evidence type="ECO:0000313" key="15">
    <source>
        <dbReference type="Proteomes" id="UP000678393"/>
    </source>
</evidence>
<dbReference type="PANTHER" id="PTHR24365">
    <property type="entry name" value="TOLL-LIKE RECEPTOR"/>
    <property type="match status" value="1"/>
</dbReference>
<feature type="signal peptide" evidence="12">
    <location>
        <begin position="1"/>
        <end position="25"/>
    </location>
</feature>
<evidence type="ECO:0000256" key="6">
    <source>
        <dbReference type="ARBA" id="ARBA00022737"/>
    </source>
</evidence>
<comment type="subcellular location">
    <subcellularLocation>
        <location evidence="1">Membrane</location>
        <topology evidence="1">Single-pass type I membrane protein</topology>
    </subcellularLocation>
</comment>
<keyword evidence="9" id="KW-0675">Receptor</keyword>
<dbReference type="Gene3D" id="3.40.50.10140">
    <property type="entry name" value="Toll/interleukin-1 receptor homology (TIR) domain"/>
    <property type="match status" value="1"/>
</dbReference>
<dbReference type="InterPro" id="IPR017241">
    <property type="entry name" value="Toll-like_receptor"/>
</dbReference>
<dbReference type="PROSITE" id="PS50104">
    <property type="entry name" value="TIR"/>
    <property type="match status" value="1"/>
</dbReference>
<keyword evidence="3" id="KW-0433">Leucine-rich repeat</keyword>
<dbReference type="OrthoDB" id="6122780at2759"/>
<dbReference type="Gene3D" id="3.80.10.10">
    <property type="entry name" value="Ribonuclease Inhibitor"/>
    <property type="match status" value="3"/>
</dbReference>
<organism evidence="14 15">
    <name type="scientific">Candidula unifasciata</name>
    <dbReference type="NCBI Taxonomy" id="100452"/>
    <lineage>
        <taxon>Eukaryota</taxon>
        <taxon>Metazoa</taxon>
        <taxon>Spiralia</taxon>
        <taxon>Lophotrochozoa</taxon>
        <taxon>Mollusca</taxon>
        <taxon>Gastropoda</taxon>
        <taxon>Heterobranchia</taxon>
        <taxon>Euthyneura</taxon>
        <taxon>Panpulmonata</taxon>
        <taxon>Eupulmonata</taxon>
        <taxon>Stylommatophora</taxon>
        <taxon>Helicina</taxon>
        <taxon>Helicoidea</taxon>
        <taxon>Geomitridae</taxon>
        <taxon>Candidula</taxon>
    </lineage>
</organism>
<dbReference type="PANTHER" id="PTHR24365:SF541">
    <property type="entry name" value="PROTEIN TOLL-RELATED"/>
    <property type="match status" value="1"/>
</dbReference>
<evidence type="ECO:0000256" key="1">
    <source>
        <dbReference type="ARBA" id="ARBA00004479"/>
    </source>
</evidence>
<feature type="transmembrane region" description="Helical" evidence="11">
    <location>
        <begin position="575"/>
        <end position="596"/>
    </location>
</feature>
<dbReference type="Pfam" id="PF13676">
    <property type="entry name" value="TIR_2"/>
    <property type="match status" value="1"/>
</dbReference>
<dbReference type="SUPFAM" id="SSF52058">
    <property type="entry name" value="L domain-like"/>
    <property type="match status" value="1"/>
</dbReference>
<dbReference type="InterPro" id="IPR001611">
    <property type="entry name" value="Leu-rich_rpt"/>
</dbReference>